<sequence>MGAELLVTLRQQYDIDLPSMELLRSEGTVADVARIVHLRLGLARPGDAPGPE</sequence>
<dbReference type="RefSeq" id="WP_190132511.1">
    <property type="nucleotide sequence ID" value="NZ_BNBD01000016.1"/>
</dbReference>
<name>A0A919B9J1_9ACTN</name>
<dbReference type="Proteomes" id="UP000638313">
    <property type="component" value="Unassembled WGS sequence"/>
</dbReference>
<evidence type="ECO:0000313" key="1">
    <source>
        <dbReference type="EMBL" id="GHF67169.1"/>
    </source>
</evidence>
<comment type="caution">
    <text evidence="1">The sequence shown here is derived from an EMBL/GenBank/DDBJ whole genome shotgun (WGS) entry which is preliminary data.</text>
</comment>
<reference evidence="1" key="1">
    <citation type="journal article" date="2014" name="Int. J. Syst. Evol. Microbiol.">
        <title>Complete genome sequence of Corynebacterium casei LMG S-19264T (=DSM 44701T), isolated from a smear-ripened cheese.</title>
        <authorList>
            <consortium name="US DOE Joint Genome Institute (JGI-PGF)"/>
            <person name="Walter F."/>
            <person name="Albersmeier A."/>
            <person name="Kalinowski J."/>
            <person name="Ruckert C."/>
        </authorList>
    </citation>
    <scope>NUCLEOTIDE SEQUENCE</scope>
    <source>
        <strain evidence="1">JCM 4059</strain>
    </source>
</reference>
<organism evidence="1 2">
    <name type="scientific">Streptomyces mashuensis</name>
    <dbReference type="NCBI Taxonomy" id="33904"/>
    <lineage>
        <taxon>Bacteria</taxon>
        <taxon>Bacillati</taxon>
        <taxon>Actinomycetota</taxon>
        <taxon>Actinomycetes</taxon>
        <taxon>Kitasatosporales</taxon>
        <taxon>Streptomycetaceae</taxon>
        <taxon>Streptomyces</taxon>
    </lineage>
</organism>
<proteinExistence type="predicted"/>
<evidence type="ECO:0008006" key="3">
    <source>
        <dbReference type="Google" id="ProtNLM"/>
    </source>
</evidence>
<dbReference type="AlphaFoldDB" id="A0A919B9J1"/>
<accession>A0A919B9J1</accession>
<keyword evidence="2" id="KW-1185">Reference proteome</keyword>
<dbReference type="EMBL" id="BNBD01000016">
    <property type="protein sequence ID" value="GHF67169.1"/>
    <property type="molecule type" value="Genomic_DNA"/>
</dbReference>
<gene>
    <name evidence="1" type="ORF">GCM10010218_55810</name>
</gene>
<reference evidence="1" key="2">
    <citation type="submission" date="2020-09" db="EMBL/GenBank/DDBJ databases">
        <authorList>
            <person name="Sun Q."/>
            <person name="Ohkuma M."/>
        </authorList>
    </citation>
    <scope>NUCLEOTIDE SEQUENCE</scope>
    <source>
        <strain evidence="1">JCM 4059</strain>
    </source>
</reference>
<evidence type="ECO:0000313" key="2">
    <source>
        <dbReference type="Proteomes" id="UP000638313"/>
    </source>
</evidence>
<protein>
    <recommendedName>
        <fullName evidence="3">Acyl carrier protein</fullName>
    </recommendedName>
</protein>